<evidence type="ECO:0000313" key="1">
    <source>
        <dbReference type="EMBL" id="MBM7814377.1"/>
    </source>
</evidence>
<dbReference type="AlphaFoldDB" id="A0A8T8HVX3"/>
<dbReference type="Proteomes" id="UP000671828">
    <property type="component" value="Chromosome"/>
</dbReference>
<proteinExistence type="predicted"/>
<organism evidence="2 3">
    <name type="scientific">Saccharothrix algeriensis</name>
    <dbReference type="NCBI Taxonomy" id="173560"/>
    <lineage>
        <taxon>Bacteria</taxon>
        <taxon>Bacillati</taxon>
        <taxon>Actinomycetota</taxon>
        <taxon>Actinomycetes</taxon>
        <taxon>Pseudonocardiales</taxon>
        <taxon>Pseudonocardiaceae</taxon>
        <taxon>Saccharothrix</taxon>
    </lineage>
</organism>
<reference evidence="2" key="2">
    <citation type="submission" date="2021-04" db="EMBL/GenBank/DDBJ databases">
        <title>Saccharothrix algeriensis WGS.</title>
        <authorList>
            <person name="Stuskova K."/>
            <person name="Hakalova E."/>
            <person name="Tebbal A.B."/>
            <person name="Eichmeier A."/>
        </authorList>
    </citation>
    <scope>NUCLEOTIDE SEQUENCE</scope>
    <source>
        <strain evidence="2">NRRL B-24137</strain>
    </source>
</reference>
<dbReference type="EMBL" id="JAFBCL010000001">
    <property type="protein sequence ID" value="MBM7814377.1"/>
    <property type="molecule type" value="Genomic_DNA"/>
</dbReference>
<dbReference type="EMBL" id="CP072788">
    <property type="protein sequence ID" value="QTR02698.1"/>
    <property type="molecule type" value="Genomic_DNA"/>
</dbReference>
<evidence type="ECO:0000313" key="3">
    <source>
        <dbReference type="Proteomes" id="UP000671828"/>
    </source>
</evidence>
<accession>A0A8T8HVX3</accession>
<keyword evidence="4" id="KW-1185">Reference proteome</keyword>
<sequence length="244" mass="26555">MNLADVTSAALLIRFALGPKERPTTGSPYRALLDRYVTDTGFAEIVSRVADGLGLDLRQPTPLGLLVSGRGDGPFAVTLENSGLPIRTGQNRLQDRRCFGLVLVAVAAFAYPNGEALIETGSPTVRPVDLERFLDRNIGAVVEAAAGVEDELDGQLGEAARMWQDLPEVLPAQHGGLKRDCRRDYVLRTLEFLVTTGRARREPSLDDERGKAYMLNDRFRVGLAETTESLVFAALARGSEQESD</sequence>
<dbReference type="RefSeq" id="WP_204844922.1">
    <property type="nucleotide sequence ID" value="NZ_JAFBCL010000001.1"/>
</dbReference>
<gene>
    <name evidence="2" type="ORF">J7S33_27165</name>
    <name evidence="1" type="ORF">JOE68_005242</name>
</gene>
<evidence type="ECO:0000313" key="4">
    <source>
        <dbReference type="Proteomes" id="UP001195724"/>
    </source>
</evidence>
<evidence type="ECO:0000313" key="2">
    <source>
        <dbReference type="EMBL" id="QTR02698.1"/>
    </source>
</evidence>
<name>A0A8T8HVX3_9PSEU</name>
<reference evidence="1 4" key="1">
    <citation type="submission" date="2021-01" db="EMBL/GenBank/DDBJ databases">
        <title>Sequencing the genomes of 1000 actinobacteria strains.</title>
        <authorList>
            <person name="Klenk H.-P."/>
        </authorList>
    </citation>
    <scope>NUCLEOTIDE SEQUENCE [LARGE SCALE GENOMIC DNA]</scope>
    <source>
        <strain evidence="1 4">DSM 44581</strain>
    </source>
</reference>
<dbReference type="Proteomes" id="UP001195724">
    <property type="component" value="Unassembled WGS sequence"/>
</dbReference>
<protein>
    <submittedName>
        <fullName evidence="2">Uncharacterized protein</fullName>
    </submittedName>
</protein>